<dbReference type="AlphaFoldDB" id="A0AAU7XY66"/>
<protein>
    <submittedName>
        <fullName evidence="1">Uncharacterized protein</fullName>
    </submittedName>
</protein>
<sequence length="103" mass="11676">MSYDLNRAYIQVSDMPIFEAFKGAPVAGHLIVRACELSNREYGHRHQKLAKSNNMKHPPSADRIFAGYLVVRNIDTPTQYETWMPGHVFEDLYRPAKAARGAA</sequence>
<reference evidence="1" key="1">
    <citation type="submission" date="2023-08" db="EMBL/GenBank/DDBJ databases">
        <title>Increased levels of nutrients transform a symbiont into a lethal pathobiont.</title>
        <authorList>
            <person name="Lachnit T."/>
            <person name="Ulrich L."/>
            <person name="Willmer F.M."/>
            <person name="Hasenbein T."/>
            <person name="Steiner L.X."/>
            <person name="Wolters M."/>
            <person name="Herbst E.M."/>
            <person name="Deines P."/>
        </authorList>
    </citation>
    <scope>NUCLEOTIDE SEQUENCE</scope>
    <source>
        <strain evidence="1">T3</strain>
    </source>
</reference>
<evidence type="ECO:0000313" key="1">
    <source>
        <dbReference type="EMBL" id="XBY61781.1"/>
    </source>
</evidence>
<dbReference type="RefSeq" id="WP_031288953.1">
    <property type="nucleotide sequence ID" value="NZ_CP158373.1"/>
</dbReference>
<gene>
    <name evidence="1" type="ORF">ABS648_17615</name>
</gene>
<organism evidence="1">
    <name type="scientific">Pseudomonas solani</name>
    <dbReference type="NCBI Taxonomy" id="2731552"/>
    <lineage>
        <taxon>Bacteria</taxon>
        <taxon>Pseudomonadati</taxon>
        <taxon>Pseudomonadota</taxon>
        <taxon>Gammaproteobacteria</taxon>
        <taxon>Pseudomonadales</taxon>
        <taxon>Pseudomonadaceae</taxon>
        <taxon>Pseudomonas</taxon>
    </lineage>
</organism>
<dbReference type="EMBL" id="CP158373">
    <property type="protein sequence ID" value="XBY61781.1"/>
    <property type="molecule type" value="Genomic_DNA"/>
</dbReference>
<name>A0AAU7XY66_9PSED</name>
<accession>A0AAU7XY66</accession>
<proteinExistence type="predicted"/>